<evidence type="ECO:0000256" key="9">
    <source>
        <dbReference type="RuleBase" id="RU365022"/>
    </source>
</evidence>
<evidence type="ECO:0000313" key="11">
    <source>
        <dbReference type="EMBL" id="GGK49202.1"/>
    </source>
</evidence>
<organism evidence="11 12">
    <name type="scientific">Nocardia camponoti</name>
    <dbReference type="NCBI Taxonomy" id="1616106"/>
    <lineage>
        <taxon>Bacteria</taxon>
        <taxon>Bacillati</taxon>
        <taxon>Actinomycetota</taxon>
        <taxon>Actinomycetes</taxon>
        <taxon>Mycobacteriales</taxon>
        <taxon>Nocardiaceae</taxon>
        <taxon>Nocardia</taxon>
    </lineage>
</organism>
<dbReference type="AlphaFoldDB" id="A0A917QHG1"/>
<keyword evidence="8 9" id="KW-0464">Manganese</keyword>
<evidence type="ECO:0000256" key="2">
    <source>
        <dbReference type="ARBA" id="ARBA00022723"/>
    </source>
</evidence>
<dbReference type="NCBIfam" id="TIGR00372">
    <property type="entry name" value="cas4"/>
    <property type="match status" value="1"/>
</dbReference>
<comment type="function">
    <text evidence="9">CRISPR (clustered regularly interspaced short palindromic repeat) is an adaptive immune system that provides protection against mobile genetic elements (viruses, transposable elements and conjugative plasmids). CRISPR clusters contain sequences complementary to antecedent mobile elements and target invading nucleic acids. CRISPR clusters are transcribed and processed into CRISPR RNA (crRNA).</text>
</comment>
<comment type="cofactor">
    <cofactor evidence="9">
        <name>iron-sulfur cluster</name>
        <dbReference type="ChEBI" id="CHEBI:30408"/>
    </cofactor>
</comment>
<evidence type="ECO:0000256" key="1">
    <source>
        <dbReference type="ARBA" id="ARBA00022722"/>
    </source>
</evidence>
<gene>
    <name evidence="11" type="ORF">GCM10011591_20740</name>
</gene>
<dbReference type="InterPro" id="IPR013343">
    <property type="entry name" value="CRISPR-assoc_prot_Cas4"/>
</dbReference>
<reference evidence="11" key="2">
    <citation type="submission" date="2020-09" db="EMBL/GenBank/DDBJ databases">
        <authorList>
            <person name="Sun Q."/>
            <person name="Zhou Y."/>
        </authorList>
    </citation>
    <scope>NUCLEOTIDE SEQUENCE</scope>
    <source>
        <strain evidence="11">CGMCC 4.7278</strain>
    </source>
</reference>
<dbReference type="GO" id="GO:0051536">
    <property type="term" value="F:iron-sulfur cluster binding"/>
    <property type="evidence" value="ECO:0007669"/>
    <property type="project" value="UniProtKB-KW"/>
</dbReference>
<keyword evidence="4 9" id="KW-0269">Exonuclease</keyword>
<dbReference type="GO" id="GO:0004527">
    <property type="term" value="F:exonuclease activity"/>
    <property type="evidence" value="ECO:0007669"/>
    <property type="project" value="UniProtKB-KW"/>
</dbReference>
<evidence type="ECO:0000256" key="8">
    <source>
        <dbReference type="ARBA" id="ARBA00023211"/>
    </source>
</evidence>
<sequence length="183" mass="19838">MLIWQEGYFESNVDTVRGDIAHQAVDRGGAVTGRDGTKIWKSLPVYSDQLGMHGICDTVHWIDGTPTPIEHKSGSYRPGSAADLQVAAQALCLAEMFSADVRLGQIFAGKARRRYNVPITDDLIAAVHAAVTALREAVAAPTLPPAVNDKRCERCSLRPGCVPETATQPIDDLFRPRGSGNWQ</sequence>
<keyword evidence="2 9" id="KW-0479">Metal-binding</keyword>
<keyword evidence="5 9" id="KW-0408">Iron</keyword>
<proteinExistence type="inferred from homology"/>
<dbReference type="EC" id="3.1.12.1" evidence="9"/>
<evidence type="ECO:0000313" key="12">
    <source>
        <dbReference type="Proteomes" id="UP000612956"/>
    </source>
</evidence>
<keyword evidence="3 9" id="KW-0378">Hydrolase</keyword>
<keyword evidence="6 9" id="KW-0411">Iron-sulfur</keyword>
<evidence type="ECO:0000259" key="10">
    <source>
        <dbReference type="Pfam" id="PF01930"/>
    </source>
</evidence>
<dbReference type="GO" id="GO:0051607">
    <property type="term" value="P:defense response to virus"/>
    <property type="evidence" value="ECO:0007669"/>
    <property type="project" value="UniProtKB-KW"/>
</dbReference>
<dbReference type="Pfam" id="PF01930">
    <property type="entry name" value="Cas_Cas4"/>
    <property type="match status" value="1"/>
</dbReference>
<keyword evidence="12" id="KW-1185">Reference proteome</keyword>
<dbReference type="GO" id="GO:0046872">
    <property type="term" value="F:metal ion binding"/>
    <property type="evidence" value="ECO:0007669"/>
    <property type="project" value="UniProtKB-KW"/>
</dbReference>
<protein>
    <recommendedName>
        <fullName evidence="9">CRISPR-associated exonuclease Cas4</fullName>
        <ecNumber evidence="9">3.1.12.1</ecNumber>
    </recommendedName>
</protein>
<comment type="similarity">
    <text evidence="9">Belongs to the CRISPR-associated exonuclease Cas4 family.</text>
</comment>
<feature type="domain" description="DUF83" evidence="10">
    <location>
        <begin position="53"/>
        <end position="162"/>
    </location>
</feature>
<evidence type="ECO:0000256" key="7">
    <source>
        <dbReference type="ARBA" id="ARBA00023118"/>
    </source>
</evidence>
<evidence type="ECO:0000256" key="4">
    <source>
        <dbReference type="ARBA" id="ARBA00022839"/>
    </source>
</evidence>
<evidence type="ECO:0000256" key="5">
    <source>
        <dbReference type="ARBA" id="ARBA00023004"/>
    </source>
</evidence>
<keyword evidence="1 9" id="KW-0540">Nuclease</keyword>
<reference evidence="11" key="1">
    <citation type="journal article" date="2014" name="Int. J. Syst. Evol. Microbiol.">
        <title>Complete genome sequence of Corynebacterium casei LMG S-19264T (=DSM 44701T), isolated from a smear-ripened cheese.</title>
        <authorList>
            <consortium name="US DOE Joint Genome Institute (JGI-PGF)"/>
            <person name="Walter F."/>
            <person name="Albersmeier A."/>
            <person name="Kalinowski J."/>
            <person name="Ruckert C."/>
        </authorList>
    </citation>
    <scope>NUCLEOTIDE SEQUENCE</scope>
    <source>
        <strain evidence="11">CGMCC 4.7278</strain>
    </source>
</reference>
<dbReference type="Proteomes" id="UP000612956">
    <property type="component" value="Unassembled WGS sequence"/>
</dbReference>
<evidence type="ECO:0000256" key="6">
    <source>
        <dbReference type="ARBA" id="ARBA00023014"/>
    </source>
</evidence>
<dbReference type="Gene3D" id="3.90.320.10">
    <property type="match status" value="1"/>
</dbReference>
<dbReference type="InterPro" id="IPR022765">
    <property type="entry name" value="Dna2/Cas4_DUF83"/>
</dbReference>
<dbReference type="InterPro" id="IPR011604">
    <property type="entry name" value="PDDEXK-like_dom_sf"/>
</dbReference>
<name>A0A917QHG1_9NOCA</name>
<dbReference type="EMBL" id="BMMW01000002">
    <property type="protein sequence ID" value="GGK49202.1"/>
    <property type="molecule type" value="Genomic_DNA"/>
</dbReference>
<accession>A0A917QHG1</accession>
<comment type="cofactor">
    <cofactor evidence="9">
        <name>Mg(2+)</name>
        <dbReference type="ChEBI" id="CHEBI:18420"/>
    </cofactor>
    <cofactor evidence="9">
        <name>Mn(2+)</name>
        <dbReference type="ChEBI" id="CHEBI:29035"/>
    </cofactor>
    <text evidence="9">Mg(2+) or Mn(2+) required for ssDNA cleavage activity.</text>
</comment>
<comment type="caution">
    <text evidence="11">The sequence shown here is derived from an EMBL/GenBank/DDBJ whole genome shotgun (WGS) entry which is preliminary data.</text>
</comment>
<evidence type="ECO:0000256" key="3">
    <source>
        <dbReference type="ARBA" id="ARBA00022801"/>
    </source>
</evidence>
<keyword evidence="7 9" id="KW-0051">Antiviral defense</keyword>